<dbReference type="InterPro" id="IPR036691">
    <property type="entry name" value="Endo/exonu/phosph_ase_sf"/>
</dbReference>
<evidence type="ECO:0000313" key="4">
    <source>
        <dbReference type="Proteomes" id="UP000014760"/>
    </source>
</evidence>
<dbReference type="HOGENOM" id="CLU_1462654_0_0_1"/>
<keyword evidence="4" id="KW-1185">Reference proteome</keyword>
<dbReference type="AlphaFoldDB" id="R7V843"/>
<proteinExistence type="predicted"/>
<dbReference type="EMBL" id="KB294061">
    <property type="protein sequence ID" value="ELU15038.1"/>
    <property type="molecule type" value="Genomic_DNA"/>
</dbReference>
<protein>
    <recommendedName>
        <fullName evidence="1">Ig-like domain-containing protein</fullName>
    </recommendedName>
</protein>
<gene>
    <name evidence="2" type="ORF">CAPTEDRAFT_192129</name>
</gene>
<dbReference type="EMBL" id="AMQN01004638">
    <property type="status" value="NOT_ANNOTATED_CDS"/>
    <property type="molecule type" value="Genomic_DNA"/>
</dbReference>
<dbReference type="GO" id="GO:0003824">
    <property type="term" value="F:catalytic activity"/>
    <property type="evidence" value="ECO:0007669"/>
    <property type="project" value="InterPro"/>
</dbReference>
<dbReference type="Proteomes" id="UP000014760">
    <property type="component" value="Unassembled WGS sequence"/>
</dbReference>
<reference evidence="3" key="3">
    <citation type="submission" date="2015-06" db="UniProtKB">
        <authorList>
            <consortium name="EnsemblMetazoa"/>
        </authorList>
    </citation>
    <scope>IDENTIFICATION</scope>
</reference>
<organism evidence="2">
    <name type="scientific">Capitella teleta</name>
    <name type="common">Polychaete worm</name>
    <dbReference type="NCBI Taxonomy" id="283909"/>
    <lineage>
        <taxon>Eukaryota</taxon>
        <taxon>Metazoa</taxon>
        <taxon>Spiralia</taxon>
        <taxon>Lophotrochozoa</taxon>
        <taxon>Annelida</taxon>
        <taxon>Polychaeta</taxon>
        <taxon>Sedentaria</taxon>
        <taxon>Scolecida</taxon>
        <taxon>Capitellidae</taxon>
        <taxon>Capitella</taxon>
    </lineage>
</organism>
<dbReference type="OrthoDB" id="8069600at2759"/>
<dbReference type="SUPFAM" id="SSF56219">
    <property type="entry name" value="DNase I-like"/>
    <property type="match status" value="1"/>
</dbReference>
<dbReference type="PROSITE" id="PS50835">
    <property type="entry name" value="IG_LIKE"/>
    <property type="match status" value="1"/>
</dbReference>
<dbReference type="Gene3D" id="3.60.10.10">
    <property type="entry name" value="Endonuclease/exonuclease/phosphatase"/>
    <property type="match status" value="1"/>
</dbReference>
<accession>R7V843</accession>
<evidence type="ECO:0000313" key="3">
    <source>
        <dbReference type="EnsemblMetazoa" id="CapteP192129"/>
    </source>
</evidence>
<dbReference type="EnsemblMetazoa" id="CapteT192129">
    <property type="protein sequence ID" value="CapteP192129"/>
    <property type="gene ID" value="CapteG192129"/>
</dbReference>
<sequence length="185" mass="20763">MSRGGGLLLAFDAELPSQRRADLEPPCEIMVCVFTPPGSSKIAVILCYRPPSSHRAAFNECIELTLSCAAAEFRDIVVLGDFNLPDIDWRNADCVNCRGQKAMHLRQTEEADEGHYYCEARRNSSVLKLQLQGMNGRRNLLWPPWSTKNNFNVQSQKMHDKDIERLAYESGFTTKPRGPACCPTA</sequence>
<reference evidence="2 4" key="2">
    <citation type="journal article" date="2013" name="Nature">
        <title>Insights into bilaterian evolution from three spiralian genomes.</title>
        <authorList>
            <person name="Simakov O."/>
            <person name="Marletaz F."/>
            <person name="Cho S.J."/>
            <person name="Edsinger-Gonzales E."/>
            <person name="Havlak P."/>
            <person name="Hellsten U."/>
            <person name="Kuo D.H."/>
            <person name="Larsson T."/>
            <person name="Lv J."/>
            <person name="Arendt D."/>
            <person name="Savage R."/>
            <person name="Osoegawa K."/>
            <person name="de Jong P."/>
            <person name="Grimwood J."/>
            <person name="Chapman J.A."/>
            <person name="Shapiro H."/>
            <person name="Aerts A."/>
            <person name="Otillar R.P."/>
            <person name="Terry A.Y."/>
            <person name="Boore J.L."/>
            <person name="Grigoriev I.V."/>
            <person name="Lindberg D.R."/>
            <person name="Seaver E.C."/>
            <person name="Weisblat D.A."/>
            <person name="Putnam N.H."/>
            <person name="Rokhsar D.S."/>
        </authorList>
    </citation>
    <scope>NUCLEOTIDE SEQUENCE</scope>
    <source>
        <strain evidence="2 4">I ESC-2004</strain>
    </source>
</reference>
<dbReference type="InterPro" id="IPR005135">
    <property type="entry name" value="Endo/exonuclease/phosphatase"/>
</dbReference>
<reference evidence="4" key="1">
    <citation type="submission" date="2012-12" db="EMBL/GenBank/DDBJ databases">
        <authorList>
            <person name="Hellsten U."/>
            <person name="Grimwood J."/>
            <person name="Chapman J.A."/>
            <person name="Shapiro H."/>
            <person name="Aerts A."/>
            <person name="Otillar R.P."/>
            <person name="Terry A.Y."/>
            <person name="Boore J.L."/>
            <person name="Simakov O."/>
            <person name="Marletaz F."/>
            <person name="Cho S.-J."/>
            <person name="Edsinger-Gonzales E."/>
            <person name="Havlak P."/>
            <person name="Kuo D.-H."/>
            <person name="Larsson T."/>
            <person name="Lv J."/>
            <person name="Arendt D."/>
            <person name="Savage R."/>
            <person name="Osoegawa K."/>
            <person name="de Jong P."/>
            <person name="Lindberg D.R."/>
            <person name="Seaver E.C."/>
            <person name="Weisblat D.A."/>
            <person name="Putnam N.H."/>
            <person name="Grigoriev I.V."/>
            <person name="Rokhsar D.S."/>
        </authorList>
    </citation>
    <scope>NUCLEOTIDE SEQUENCE</scope>
    <source>
        <strain evidence="4">I ESC-2004</strain>
    </source>
</reference>
<evidence type="ECO:0000259" key="1">
    <source>
        <dbReference type="PROSITE" id="PS50835"/>
    </source>
</evidence>
<dbReference type="InterPro" id="IPR007110">
    <property type="entry name" value="Ig-like_dom"/>
</dbReference>
<feature type="domain" description="Ig-like" evidence="1">
    <location>
        <begin position="37"/>
        <end position="128"/>
    </location>
</feature>
<dbReference type="Pfam" id="PF14529">
    <property type="entry name" value="Exo_endo_phos_2"/>
    <property type="match status" value="1"/>
</dbReference>
<name>R7V843_CAPTE</name>
<evidence type="ECO:0000313" key="2">
    <source>
        <dbReference type="EMBL" id="ELU15038.1"/>
    </source>
</evidence>